<protein>
    <submittedName>
        <fullName evidence="2">Uncharacterized protein</fullName>
    </submittedName>
</protein>
<accession>A0ABP0LI30</accession>
<sequence>MANTSESFEQLLDSSLQSFRKILLEAHFQDSLIRSQALRVSLGGAGDYIQPEGSTSLGAFSASRVRPEFSNSSDDAVSGPEEGSSQTFLPSALQGLTDEEASTVKNRLRLRLGILPSTKMVSGQTLHEAVAALGLTRYEEEDMNDLVNHLADFIGLKFEDKGRKKEKRVTMMGNLFGAAAIEAKVTHGSASWEWPEADLTNPGRHRSAFKLVNQQATSTYNAVPAQALVEIFLARDGEIHKRIFGPRLITQFRGRKWGRLCYRK</sequence>
<evidence type="ECO:0000313" key="2">
    <source>
        <dbReference type="EMBL" id="CAK9037957.1"/>
    </source>
</evidence>
<keyword evidence="3" id="KW-1185">Reference proteome</keyword>
<name>A0ABP0LI30_9DINO</name>
<comment type="caution">
    <text evidence="2">The sequence shown here is derived from an EMBL/GenBank/DDBJ whole genome shotgun (WGS) entry which is preliminary data.</text>
</comment>
<reference evidence="2 3" key="1">
    <citation type="submission" date="2024-02" db="EMBL/GenBank/DDBJ databases">
        <authorList>
            <person name="Chen Y."/>
            <person name="Shah S."/>
            <person name="Dougan E. K."/>
            <person name="Thang M."/>
            <person name="Chan C."/>
        </authorList>
    </citation>
    <scope>NUCLEOTIDE SEQUENCE [LARGE SCALE GENOMIC DNA]</scope>
</reference>
<dbReference type="Proteomes" id="UP001642484">
    <property type="component" value="Unassembled WGS sequence"/>
</dbReference>
<organism evidence="2 3">
    <name type="scientific">Durusdinium trenchii</name>
    <dbReference type="NCBI Taxonomy" id="1381693"/>
    <lineage>
        <taxon>Eukaryota</taxon>
        <taxon>Sar</taxon>
        <taxon>Alveolata</taxon>
        <taxon>Dinophyceae</taxon>
        <taxon>Suessiales</taxon>
        <taxon>Symbiodiniaceae</taxon>
        <taxon>Durusdinium</taxon>
    </lineage>
</organism>
<feature type="region of interest" description="Disordered" evidence="1">
    <location>
        <begin position="68"/>
        <end position="87"/>
    </location>
</feature>
<proteinExistence type="predicted"/>
<evidence type="ECO:0000256" key="1">
    <source>
        <dbReference type="SAM" id="MobiDB-lite"/>
    </source>
</evidence>
<gene>
    <name evidence="2" type="ORF">CCMP2556_LOCUS20868</name>
</gene>
<evidence type="ECO:0000313" key="3">
    <source>
        <dbReference type="Proteomes" id="UP001642484"/>
    </source>
</evidence>
<dbReference type="EMBL" id="CAXAMN010012336">
    <property type="protein sequence ID" value="CAK9037957.1"/>
    <property type="molecule type" value="Genomic_DNA"/>
</dbReference>